<dbReference type="CDD" id="cd11607">
    <property type="entry name" value="DENR_C"/>
    <property type="match status" value="1"/>
</dbReference>
<dbReference type="InterPro" id="IPR036877">
    <property type="entry name" value="SUI1_dom_sf"/>
</dbReference>
<dbReference type="PROSITE" id="PS50296">
    <property type="entry name" value="SUI1"/>
    <property type="match status" value="1"/>
</dbReference>
<feature type="region of interest" description="Disordered" evidence="2">
    <location>
        <begin position="83"/>
        <end position="108"/>
    </location>
</feature>
<evidence type="ECO:0000313" key="5">
    <source>
        <dbReference type="Proteomes" id="UP000002630"/>
    </source>
</evidence>
<evidence type="ECO:0000256" key="2">
    <source>
        <dbReference type="SAM" id="MobiDB-lite"/>
    </source>
</evidence>
<evidence type="ECO:0000256" key="1">
    <source>
        <dbReference type="ARBA" id="ARBA00007514"/>
    </source>
</evidence>
<dbReference type="InterPro" id="IPR001950">
    <property type="entry name" value="SUI1"/>
</dbReference>
<organism evidence="4 5">
    <name type="scientific">Ectocarpus siliculosus</name>
    <name type="common">Brown alga</name>
    <name type="synonym">Conferva siliculosa</name>
    <dbReference type="NCBI Taxonomy" id="2880"/>
    <lineage>
        <taxon>Eukaryota</taxon>
        <taxon>Sar</taxon>
        <taxon>Stramenopiles</taxon>
        <taxon>Ochrophyta</taxon>
        <taxon>PX clade</taxon>
        <taxon>Phaeophyceae</taxon>
        <taxon>Ectocarpales</taxon>
        <taxon>Ectocarpaceae</taxon>
        <taxon>Ectocarpus</taxon>
    </lineage>
</organism>
<dbReference type="InterPro" id="IPR046447">
    <property type="entry name" value="DENR_C"/>
</dbReference>
<accession>D8LII3</accession>
<dbReference type="Pfam" id="PF01253">
    <property type="entry name" value="SUI1"/>
    <property type="match status" value="1"/>
</dbReference>
<dbReference type="STRING" id="2880.D8LII3"/>
<gene>
    <name evidence="4" type="ORF">Esi_0022_0127</name>
</gene>
<proteinExistence type="inferred from homology"/>
<name>D8LII3_ECTSI</name>
<feature type="domain" description="SUI1" evidence="3">
    <location>
        <begin position="127"/>
        <end position="199"/>
    </location>
</feature>
<evidence type="ECO:0000259" key="3">
    <source>
        <dbReference type="PROSITE" id="PS50296"/>
    </source>
</evidence>
<reference evidence="4 5" key="1">
    <citation type="journal article" date="2010" name="Nature">
        <title>The Ectocarpus genome and the independent evolution of multicellularity in brown algae.</title>
        <authorList>
            <person name="Cock J.M."/>
            <person name="Sterck L."/>
            <person name="Rouze P."/>
            <person name="Scornet D."/>
            <person name="Allen A.E."/>
            <person name="Amoutzias G."/>
            <person name="Anthouard V."/>
            <person name="Artiguenave F."/>
            <person name="Aury J.M."/>
            <person name="Badger J.H."/>
            <person name="Beszteri B."/>
            <person name="Billiau K."/>
            <person name="Bonnet E."/>
            <person name="Bothwell J.H."/>
            <person name="Bowler C."/>
            <person name="Boyen C."/>
            <person name="Brownlee C."/>
            <person name="Carrano C.J."/>
            <person name="Charrier B."/>
            <person name="Cho G.Y."/>
            <person name="Coelho S.M."/>
            <person name="Collen J."/>
            <person name="Corre E."/>
            <person name="Da Silva C."/>
            <person name="Delage L."/>
            <person name="Delaroque N."/>
            <person name="Dittami S.M."/>
            <person name="Doulbeau S."/>
            <person name="Elias M."/>
            <person name="Farnham G."/>
            <person name="Gachon C.M."/>
            <person name="Gschloessl B."/>
            <person name="Heesch S."/>
            <person name="Jabbari K."/>
            <person name="Jubin C."/>
            <person name="Kawai H."/>
            <person name="Kimura K."/>
            <person name="Kloareg B."/>
            <person name="Kupper F.C."/>
            <person name="Lang D."/>
            <person name="Le Bail A."/>
            <person name="Leblanc C."/>
            <person name="Lerouge P."/>
            <person name="Lohr M."/>
            <person name="Lopez P.J."/>
            <person name="Martens C."/>
            <person name="Maumus F."/>
            <person name="Michel G."/>
            <person name="Miranda-Saavedra D."/>
            <person name="Morales J."/>
            <person name="Moreau H."/>
            <person name="Motomura T."/>
            <person name="Nagasato C."/>
            <person name="Napoli C.A."/>
            <person name="Nelson D.R."/>
            <person name="Nyvall-Collen P."/>
            <person name="Peters A.F."/>
            <person name="Pommier C."/>
            <person name="Potin P."/>
            <person name="Poulain J."/>
            <person name="Quesneville H."/>
            <person name="Read B."/>
            <person name="Rensing S.A."/>
            <person name="Ritter A."/>
            <person name="Rousvoal S."/>
            <person name="Samanta M."/>
            <person name="Samson G."/>
            <person name="Schroeder D.C."/>
            <person name="Segurens B."/>
            <person name="Strittmatter M."/>
            <person name="Tonon T."/>
            <person name="Tregear J.W."/>
            <person name="Valentin K."/>
            <person name="von Dassow P."/>
            <person name="Yamagishi T."/>
            <person name="Van de Peer Y."/>
            <person name="Wincker P."/>
        </authorList>
    </citation>
    <scope>NUCLEOTIDE SEQUENCE [LARGE SCALE GENOMIC DNA]</scope>
    <source>
        <strain evidence="5">Ec32 / CCAP1310/4</strain>
    </source>
</reference>
<dbReference type="InParanoid" id="D8LII3"/>
<protein>
    <submittedName>
        <fullName evidence="4">RNA binding protein Tma22, putative</fullName>
    </submittedName>
</protein>
<dbReference type="AlphaFoldDB" id="D8LII3"/>
<keyword evidence="5" id="KW-1185">Reference proteome</keyword>
<feature type="region of interest" description="Disordered" evidence="2">
    <location>
        <begin position="1"/>
        <end position="27"/>
    </location>
</feature>
<dbReference type="eggNOG" id="KOG3239">
    <property type="taxonomic scope" value="Eukaryota"/>
</dbReference>
<dbReference type="GO" id="GO:0003729">
    <property type="term" value="F:mRNA binding"/>
    <property type="evidence" value="ECO:0007669"/>
    <property type="project" value="TreeGrafter"/>
</dbReference>
<dbReference type="GO" id="GO:0001731">
    <property type="term" value="P:formation of translation preinitiation complex"/>
    <property type="evidence" value="ECO:0007669"/>
    <property type="project" value="TreeGrafter"/>
</dbReference>
<dbReference type="Pfam" id="PF21023">
    <property type="entry name" value="DENR_N"/>
    <property type="match status" value="1"/>
</dbReference>
<evidence type="ECO:0000313" key="4">
    <source>
        <dbReference type="EMBL" id="CBN80022.1"/>
    </source>
</evidence>
<dbReference type="Gene3D" id="3.30.780.10">
    <property type="entry name" value="SUI1-like domain"/>
    <property type="match status" value="1"/>
</dbReference>
<dbReference type="EMBL" id="FN649760">
    <property type="protein sequence ID" value="CBN80022.1"/>
    <property type="molecule type" value="Genomic_DNA"/>
</dbReference>
<dbReference type="SUPFAM" id="SSF55159">
    <property type="entry name" value="eIF1-like"/>
    <property type="match status" value="1"/>
</dbReference>
<comment type="similarity">
    <text evidence="1">Belongs to the DENR family.</text>
</comment>
<dbReference type="InterPro" id="IPR050318">
    <property type="entry name" value="DENR/SUI1_TIF"/>
</dbReference>
<dbReference type="PANTHER" id="PTHR12789">
    <property type="entry name" value="DENSITY-REGULATED PROTEIN HOMOLOG"/>
    <property type="match status" value="1"/>
</dbReference>
<dbReference type="OrthoDB" id="277199at2759"/>
<dbReference type="PANTHER" id="PTHR12789:SF0">
    <property type="entry name" value="DENSITY-REGULATED PROTEIN"/>
    <property type="match status" value="1"/>
</dbReference>
<sequence>MAEFAADVPDEGKGPPPATAASGGGGREEDSYPLTIFYCGVCGLPPEYCEFGSTAEACRAWAEANCPEVLAVEEGIAGLEVQGDAGGEAAGGAERAAGGEEEPKKKGKKVRIAKPGGKKAAGGEQRVVIGRLSRNRRKFVTVVGGLDTFPDVKIKDAAKKIGKQFACGSSVSKAPSGAEEVVIQGDVLMDLPGFLETTLNIPAAKISVLSTS</sequence>
<dbReference type="GO" id="GO:0003743">
    <property type="term" value="F:translation initiation factor activity"/>
    <property type="evidence" value="ECO:0007669"/>
    <property type="project" value="InterPro"/>
</dbReference>
<dbReference type="GO" id="GO:0002188">
    <property type="term" value="P:translation reinitiation"/>
    <property type="evidence" value="ECO:0007669"/>
    <property type="project" value="TreeGrafter"/>
</dbReference>
<dbReference type="InterPro" id="IPR048517">
    <property type="entry name" value="DENR_N"/>
</dbReference>
<dbReference type="Proteomes" id="UP000002630">
    <property type="component" value="Unassembled WGS sequence"/>
</dbReference>